<accession>A0ABS8WEN3</accession>
<gene>
    <name evidence="1" type="ORF">HAX54_044487</name>
</gene>
<comment type="caution">
    <text evidence="1">The sequence shown here is derived from an EMBL/GenBank/DDBJ whole genome shotgun (WGS) entry which is preliminary data.</text>
</comment>
<dbReference type="PANTHER" id="PTHR37391">
    <property type="entry name" value="E3 UBIQUITIN-PROTEIN LIGASE"/>
    <property type="match status" value="1"/>
</dbReference>
<proteinExistence type="predicted"/>
<dbReference type="EMBL" id="JACEIK010006786">
    <property type="protein sequence ID" value="MCE3049266.1"/>
    <property type="molecule type" value="Genomic_DNA"/>
</dbReference>
<organism evidence="1 2">
    <name type="scientific">Datura stramonium</name>
    <name type="common">Jimsonweed</name>
    <name type="synonym">Common thornapple</name>
    <dbReference type="NCBI Taxonomy" id="4076"/>
    <lineage>
        <taxon>Eukaryota</taxon>
        <taxon>Viridiplantae</taxon>
        <taxon>Streptophyta</taxon>
        <taxon>Embryophyta</taxon>
        <taxon>Tracheophyta</taxon>
        <taxon>Spermatophyta</taxon>
        <taxon>Magnoliopsida</taxon>
        <taxon>eudicotyledons</taxon>
        <taxon>Gunneridae</taxon>
        <taxon>Pentapetalae</taxon>
        <taxon>asterids</taxon>
        <taxon>lamiids</taxon>
        <taxon>Solanales</taxon>
        <taxon>Solanaceae</taxon>
        <taxon>Solanoideae</taxon>
        <taxon>Datureae</taxon>
        <taxon>Datura</taxon>
    </lineage>
</organism>
<dbReference type="Proteomes" id="UP000823775">
    <property type="component" value="Unassembled WGS sequence"/>
</dbReference>
<protein>
    <submittedName>
        <fullName evidence="1">Uncharacterized protein</fullName>
    </submittedName>
</protein>
<keyword evidence="2" id="KW-1185">Reference proteome</keyword>
<sequence>MGISIRPSQPQSCPCGHHTTPVSIWPLIYDDLLFKYIDLELIEHLKVSKGSLKNDKERDMFNQDEAWWKKLGSILPADGIAVKHIKTGEDLLVSRRLRAVFLLMTMADFSDQ</sequence>
<reference evidence="1 2" key="1">
    <citation type="journal article" date="2021" name="BMC Genomics">
        <title>Datura genome reveals duplications of psychoactive alkaloid biosynthetic genes and high mutation rate following tissue culture.</title>
        <authorList>
            <person name="Rajewski A."/>
            <person name="Carter-House D."/>
            <person name="Stajich J."/>
            <person name="Litt A."/>
        </authorList>
    </citation>
    <scope>NUCLEOTIDE SEQUENCE [LARGE SCALE GENOMIC DNA]</scope>
    <source>
        <strain evidence="1">AR-01</strain>
    </source>
</reference>
<evidence type="ECO:0000313" key="2">
    <source>
        <dbReference type="Proteomes" id="UP000823775"/>
    </source>
</evidence>
<name>A0ABS8WEN3_DATST</name>
<evidence type="ECO:0000313" key="1">
    <source>
        <dbReference type="EMBL" id="MCE3049266.1"/>
    </source>
</evidence>
<dbReference type="PANTHER" id="PTHR37391:SF2">
    <property type="entry name" value="E3 UBIQUITIN-PROTEIN LIGASE"/>
    <property type="match status" value="1"/>
</dbReference>